<dbReference type="RefSeq" id="WP_010528687.1">
    <property type="nucleotide sequence ID" value="NZ_AFSL01000095.1"/>
</dbReference>
<organism evidence="8 9">
    <name type="scientific">Thermophagus xiamenensis</name>
    <dbReference type="NCBI Taxonomy" id="385682"/>
    <lineage>
        <taxon>Bacteria</taxon>
        <taxon>Pseudomonadati</taxon>
        <taxon>Bacteroidota</taxon>
        <taxon>Bacteroidia</taxon>
        <taxon>Marinilabiliales</taxon>
        <taxon>Marinilabiliaceae</taxon>
        <taxon>Thermophagus</taxon>
    </lineage>
</organism>
<dbReference type="GO" id="GO:0051607">
    <property type="term" value="P:defense response to virus"/>
    <property type="evidence" value="ECO:0007669"/>
    <property type="project" value="UniProtKB-KW"/>
</dbReference>
<dbReference type="OrthoDB" id="24360at2"/>
<feature type="domain" description="CRISPR type III-associated protein" evidence="7">
    <location>
        <begin position="5"/>
        <end position="312"/>
    </location>
</feature>
<evidence type="ECO:0000256" key="5">
    <source>
        <dbReference type="ARBA" id="ARBA00023118"/>
    </source>
</evidence>
<keyword evidence="4" id="KW-0694">RNA-binding</keyword>
<evidence type="ECO:0000256" key="6">
    <source>
        <dbReference type="ARBA" id="ARBA00031720"/>
    </source>
</evidence>
<keyword evidence="5" id="KW-0051">Antiviral defense</keyword>
<dbReference type="STRING" id="385682.SAMN05444380_102127"/>
<accession>A0A1I1VCR4</accession>
<sequence>MPQVEITTLNPVHVGNGVFLQKNIELIIKNEDGERLAGVIDDRKVLAIIGEENIDKWVAMIDAGESLVNLIKPRKPDFVLDDICRRAILMDADGYNFQSLKEQLRDGLGRPYIPGSTIKGAIRSAIFNREIRKNGKPINKEKVVFKDRKNRNYATAAELEKELFGDGPQKDLFRFLLIGDAPFVGDATIALPMKSLNIVGDGRSVKLDTKTQQLVEAIDAERTSVFNIKLNHQLLEENNLKGKINKYPEWLKDLKTLFQWVNENTLLLINKEIDFWEEYEEHDRVEDYLEQLHELKETTENCSEGSCVLRMGAGVGWSFINGLWVKEESLVSEELYQELVSLTRPQNSRYSQYPFPKTRRVADSQYFELPGFVKLKLI</sequence>
<comment type="function">
    <text evidence="1">This subunit might be involved in maturation of a crRNA intermediate to its mature form.</text>
</comment>
<dbReference type="InterPro" id="IPR005537">
    <property type="entry name" value="RAMP_III_fam"/>
</dbReference>
<proteinExistence type="inferred from homology"/>
<keyword evidence="9" id="KW-1185">Reference proteome</keyword>
<dbReference type="PANTHER" id="PTHR38007:SF1">
    <property type="entry name" value="CRISPR SYSTEM CMS PROTEIN CSM5"/>
    <property type="match status" value="1"/>
</dbReference>
<gene>
    <name evidence="8" type="ORF">SAMN05444380_102127</name>
</gene>
<evidence type="ECO:0000313" key="9">
    <source>
        <dbReference type="Proteomes" id="UP000181976"/>
    </source>
</evidence>
<dbReference type="EMBL" id="FONA01000002">
    <property type="protein sequence ID" value="SFD80767.1"/>
    <property type="molecule type" value="Genomic_DNA"/>
</dbReference>
<reference evidence="8 9" key="1">
    <citation type="submission" date="2016-10" db="EMBL/GenBank/DDBJ databases">
        <authorList>
            <person name="de Groot N.N."/>
        </authorList>
    </citation>
    <scope>NUCLEOTIDE SEQUENCE [LARGE SCALE GENOMIC DNA]</scope>
    <source>
        <strain evidence="8 9">DSM 19012</strain>
    </source>
</reference>
<dbReference type="Pfam" id="PF03787">
    <property type="entry name" value="RAMPs"/>
    <property type="match status" value="1"/>
</dbReference>
<comment type="similarity">
    <text evidence="2">Belongs to the CRISPR-associated Csm5 family.</text>
</comment>
<evidence type="ECO:0000256" key="4">
    <source>
        <dbReference type="ARBA" id="ARBA00022884"/>
    </source>
</evidence>
<dbReference type="InParanoid" id="A0A1I1VCR4"/>
<evidence type="ECO:0000256" key="2">
    <source>
        <dbReference type="ARBA" id="ARBA00006680"/>
    </source>
</evidence>
<evidence type="ECO:0000256" key="1">
    <source>
        <dbReference type="ARBA" id="ARBA00003088"/>
    </source>
</evidence>
<dbReference type="PANTHER" id="PTHR38007">
    <property type="entry name" value="CRISPR SYSTEM CMS PROTEIN CSM5"/>
    <property type="match status" value="1"/>
</dbReference>
<dbReference type="eggNOG" id="COG1332">
    <property type="taxonomic scope" value="Bacteria"/>
</dbReference>
<evidence type="ECO:0000259" key="7">
    <source>
        <dbReference type="Pfam" id="PF03787"/>
    </source>
</evidence>
<dbReference type="GO" id="GO:0003723">
    <property type="term" value="F:RNA binding"/>
    <property type="evidence" value="ECO:0007669"/>
    <property type="project" value="UniProtKB-KW"/>
</dbReference>
<name>A0A1I1VCR4_9BACT</name>
<protein>
    <recommendedName>
        <fullName evidence="3">CRISPR system Cms protein Csm5</fullName>
    </recommendedName>
    <alternativeName>
        <fullName evidence="6">CRISPR type III A-associated protein Csm5</fullName>
    </alternativeName>
</protein>
<dbReference type="NCBIfam" id="TIGR01899">
    <property type="entry name" value="cas_TM1807_csm5"/>
    <property type="match status" value="1"/>
</dbReference>
<dbReference type="InterPro" id="IPR010173">
    <property type="entry name" value="CRISPR-assoc_Csm5"/>
</dbReference>
<dbReference type="AlphaFoldDB" id="A0A1I1VCR4"/>
<evidence type="ECO:0000313" key="8">
    <source>
        <dbReference type="EMBL" id="SFD80767.1"/>
    </source>
</evidence>
<dbReference type="Proteomes" id="UP000181976">
    <property type="component" value="Unassembled WGS sequence"/>
</dbReference>
<evidence type="ECO:0000256" key="3">
    <source>
        <dbReference type="ARBA" id="ARBA00016113"/>
    </source>
</evidence>